<dbReference type="Pfam" id="PF03653">
    <property type="entry name" value="UPF0093"/>
    <property type="match status" value="1"/>
</dbReference>
<gene>
    <name evidence="13" type="ORF">MNB_SM-3-370</name>
</gene>
<evidence type="ECO:0000256" key="6">
    <source>
        <dbReference type="ARBA" id="ARBA00022723"/>
    </source>
</evidence>
<evidence type="ECO:0000256" key="1">
    <source>
        <dbReference type="ARBA" id="ARBA00001970"/>
    </source>
</evidence>
<dbReference type="EC" id="1.3.-.-" evidence="13"/>
<protein>
    <submittedName>
        <fullName evidence="13">Protoporphyrinogen IX oxidase, novel form, HemJ</fullName>
        <ecNumber evidence="13">1.3.-.-</ecNumber>
    </submittedName>
</protein>
<dbReference type="GO" id="GO:0005886">
    <property type="term" value="C:plasma membrane"/>
    <property type="evidence" value="ECO:0007669"/>
    <property type="project" value="UniProtKB-SubCell"/>
</dbReference>
<evidence type="ECO:0000256" key="4">
    <source>
        <dbReference type="ARBA" id="ARBA00022617"/>
    </source>
</evidence>
<proteinExistence type="inferred from homology"/>
<dbReference type="PANTHER" id="PTHR40255">
    <property type="entry name" value="UPF0093 MEMBRANE PROTEIN SLR1790"/>
    <property type="match status" value="1"/>
</dbReference>
<sequence length="140" mass="16421">MHSFVLWFHIISFISWFAVLFYLPRLFVYHVENKDNKGFVEVAQVQEMKLFKYIGVPAMWATVISGGYLAYLIGFAGNGWLHAKISLVVLLMVYFYSLNKYRIALLENRCTKSGKFFRIYNEVPTLFMLLIVALVIFRPF</sequence>
<evidence type="ECO:0000256" key="9">
    <source>
        <dbReference type="ARBA" id="ARBA00023004"/>
    </source>
</evidence>
<keyword evidence="10 12" id="KW-0472">Membrane</keyword>
<dbReference type="GO" id="GO:0016491">
    <property type="term" value="F:oxidoreductase activity"/>
    <property type="evidence" value="ECO:0007669"/>
    <property type="project" value="UniProtKB-KW"/>
</dbReference>
<dbReference type="PANTHER" id="PTHR40255:SF1">
    <property type="entry name" value="PROTOPORPHYRINOGEN IX OXIDASE"/>
    <property type="match status" value="1"/>
</dbReference>
<evidence type="ECO:0000256" key="5">
    <source>
        <dbReference type="ARBA" id="ARBA00022692"/>
    </source>
</evidence>
<evidence type="ECO:0000256" key="12">
    <source>
        <dbReference type="SAM" id="Phobius"/>
    </source>
</evidence>
<keyword evidence="8 13" id="KW-0560">Oxidoreductase</keyword>
<evidence type="ECO:0000256" key="11">
    <source>
        <dbReference type="ARBA" id="ARBA00023444"/>
    </source>
</evidence>
<keyword evidence="7 12" id="KW-1133">Transmembrane helix</keyword>
<keyword evidence="4" id="KW-0349">Heme</keyword>
<evidence type="ECO:0000256" key="7">
    <source>
        <dbReference type="ARBA" id="ARBA00022989"/>
    </source>
</evidence>
<comment type="subcellular location">
    <subcellularLocation>
        <location evidence="2">Cell membrane</location>
        <topology evidence="2">Multi-pass membrane protein</topology>
    </subcellularLocation>
</comment>
<dbReference type="AlphaFoldDB" id="A0A1W1D4C3"/>
<evidence type="ECO:0000313" key="13">
    <source>
        <dbReference type="EMBL" id="SFV75350.1"/>
    </source>
</evidence>
<dbReference type="GO" id="GO:0046872">
    <property type="term" value="F:metal ion binding"/>
    <property type="evidence" value="ECO:0007669"/>
    <property type="project" value="UniProtKB-KW"/>
</dbReference>
<keyword evidence="9" id="KW-0408">Iron</keyword>
<feature type="transmembrane region" description="Helical" evidence="12">
    <location>
        <begin position="50"/>
        <end position="73"/>
    </location>
</feature>
<evidence type="ECO:0000256" key="10">
    <source>
        <dbReference type="ARBA" id="ARBA00023136"/>
    </source>
</evidence>
<accession>A0A1W1D4C3</accession>
<comment type="pathway">
    <text evidence="11">Porphyrin-containing compound metabolism.</text>
</comment>
<comment type="cofactor">
    <cofactor evidence="1">
        <name>heme b</name>
        <dbReference type="ChEBI" id="CHEBI:60344"/>
    </cofactor>
</comment>
<dbReference type="HAMAP" id="MF_02239">
    <property type="entry name" value="HemJ"/>
    <property type="match status" value="1"/>
</dbReference>
<keyword evidence="3" id="KW-1003">Cell membrane</keyword>
<name>A0A1W1D4C3_9ZZZZ</name>
<evidence type="ECO:0000256" key="2">
    <source>
        <dbReference type="ARBA" id="ARBA00004651"/>
    </source>
</evidence>
<evidence type="ECO:0000256" key="3">
    <source>
        <dbReference type="ARBA" id="ARBA00022475"/>
    </source>
</evidence>
<dbReference type="EMBL" id="FPHP01000029">
    <property type="protein sequence ID" value="SFV75350.1"/>
    <property type="molecule type" value="Genomic_DNA"/>
</dbReference>
<dbReference type="InterPro" id="IPR005265">
    <property type="entry name" value="HemJ-like"/>
</dbReference>
<feature type="transmembrane region" description="Helical" evidence="12">
    <location>
        <begin position="79"/>
        <end position="98"/>
    </location>
</feature>
<feature type="transmembrane region" description="Helical" evidence="12">
    <location>
        <begin position="6"/>
        <end position="29"/>
    </location>
</feature>
<keyword evidence="6" id="KW-0479">Metal-binding</keyword>
<feature type="transmembrane region" description="Helical" evidence="12">
    <location>
        <begin position="119"/>
        <end position="137"/>
    </location>
</feature>
<evidence type="ECO:0000256" key="8">
    <source>
        <dbReference type="ARBA" id="ARBA00023002"/>
    </source>
</evidence>
<dbReference type="PIRSF" id="PIRSF004638">
    <property type="entry name" value="UCP004638"/>
    <property type="match status" value="1"/>
</dbReference>
<organism evidence="13">
    <name type="scientific">hydrothermal vent metagenome</name>
    <dbReference type="NCBI Taxonomy" id="652676"/>
    <lineage>
        <taxon>unclassified sequences</taxon>
        <taxon>metagenomes</taxon>
        <taxon>ecological metagenomes</taxon>
    </lineage>
</organism>
<reference evidence="13" key="1">
    <citation type="submission" date="2016-10" db="EMBL/GenBank/DDBJ databases">
        <authorList>
            <person name="de Groot N.N."/>
        </authorList>
    </citation>
    <scope>NUCLEOTIDE SEQUENCE</scope>
</reference>
<keyword evidence="5 12" id="KW-0812">Transmembrane</keyword>